<dbReference type="GO" id="GO:0004077">
    <property type="term" value="F:biotin--[biotin carboxyl-carrier protein] ligase activity"/>
    <property type="evidence" value="ECO:0007669"/>
    <property type="project" value="UniProtKB-EC"/>
</dbReference>
<dbReference type="NCBIfam" id="TIGR00121">
    <property type="entry name" value="birA_ligase"/>
    <property type="match status" value="1"/>
</dbReference>
<dbReference type="SUPFAM" id="SSF50037">
    <property type="entry name" value="C-terminal domain of transcriptional repressors"/>
    <property type="match status" value="1"/>
</dbReference>
<evidence type="ECO:0000313" key="8">
    <source>
        <dbReference type="EMBL" id="HHJ64916.1"/>
    </source>
</evidence>
<name>A0A7C5Q0J9_AQUAO</name>
<dbReference type="GO" id="GO:0005524">
    <property type="term" value="F:ATP binding"/>
    <property type="evidence" value="ECO:0007669"/>
    <property type="project" value="UniProtKB-KW"/>
</dbReference>
<keyword evidence="2" id="KW-0547">Nucleotide-binding</keyword>
<keyword evidence="3" id="KW-0067">ATP-binding</keyword>
<comment type="caution">
    <text evidence="8">The sequence shown here is derived from an EMBL/GenBank/DDBJ whole genome shotgun (WGS) entry which is preliminary data.</text>
</comment>
<protein>
    <recommendedName>
        <fullName evidence="5">biotin--[biotin carboxyl-carrier protein] ligase</fullName>
        <ecNumber evidence="5">6.3.4.15</ecNumber>
    </recommendedName>
</protein>
<evidence type="ECO:0000256" key="1">
    <source>
        <dbReference type="ARBA" id="ARBA00022598"/>
    </source>
</evidence>
<dbReference type="Gene3D" id="2.30.30.100">
    <property type="match status" value="1"/>
</dbReference>
<evidence type="ECO:0000256" key="2">
    <source>
        <dbReference type="ARBA" id="ARBA00022741"/>
    </source>
</evidence>
<proteinExistence type="predicted"/>
<dbReference type="AlphaFoldDB" id="A0A7C5Q0J9"/>
<dbReference type="EMBL" id="DRNB01000312">
    <property type="protein sequence ID" value="HHJ64916.1"/>
    <property type="molecule type" value="Genomic_DNA"/>
</dbReference>
<dbReference type="PANTHER" id="PTHR12835:SF5">
    <property type="entry name" value="BIOTIN--PROTEIN LIGASE"/>
    <property type="match status" value="1"/>
</dbReference>
<dbReference type="CDD" id="cd16442">
    <property type="entry name" value="BPL"/>
    <property type="match status" value="1"/>
</dbReference>
<dbReference type="Pfam" id="PF03099">
    <property type="entry name" value="BPL_LplA_LipB"/>
    <property type="match status" value="1"/>
</dbReference>
<evidence type="ECO:0000256" key="6">
    <source>
        <dbReference type="ARBA" id="ARBA00047846"/>
    </source>
</evidence>
<keyword evidence="4" id="KW-0092">Biotin</keyword>
<organism evidence="8">
    <name type="scientific">Aquifex aeolicus</name>
    <dbReference type="NCBI Taxonomy" id="63363"/>
    <lineage>
        <taxon>Bacteria</taxon>
        <taxon>Pseudomonadati</taxon>
        <taxon>Aquificota</taxon>
        <taxon>Aquificia</taxon>
        <taxon>Aquificales</taxon>
        <taxon>Aquificaceae</taxon>
        <taxon>Aquifex</taxon>
    </lineage>
</organism>
<dbReference type="InterPro" id="IPR003142">
    <property type="entry name" value="BPL_C"/>
</dbReference>
<accession>A0A7C5Q0J9</accession>
<dbReference type="Pfam" id="PF02237">
    <property type="entry name" value="BPL_C"/>
    <property type="match status" value="1"/>
</dbReference>
<dbReference type="Proteomes" id="UP000885792">
    <property type="component" value="Unassembled WGS sequence"/>
</dbReference>
<dbReference type="GO" id="GO:0005737">
    <property type="term" value="C:cytoplasm"/>
    <property type="evidence" value="ECO:0007669"/>
    <property type="project" value="TreeGrafter"/>
</dbReference>
<dbReference type="InterPro" id="IPR004408">
    <property type="entry name" value="Biotin_CoA_COase_ligase"/>
</dbReference>
<dbReference type="PANTHER" id="PTHR12835">
    <property type="entry name" value="BIOTIN PROTEIN LIGASE"/>
    <property type="match status" value="1"/>
</dbReference>
<feature type="domain" description="BPL/LPL catalytic" evidence="7">
    <location>
        <begin position="1"/>
        <end position="168"/>
    </location>
</feature>
<evidence type="ECO:0000256" key="3">
    <source>
        <dbReference type="ARBA" id="ARBA00022840"/>
    </source>
</evidence>
<dbReference type="InterPro" id="IPR045864">
    <property type="entry name" value="aa-tRNA-synth_II/BPL/LPL"/>
</dbReference>
<dbReference type="EC" id="6.3.4.15" evidence="5"/>
<gene>
    <name evidence="8" type="ORF">ENJ61_08430</name>
</gene>
<dbReference type="InterPro" id="IPR008988">
    <property type="entry name" value="Transcriptional_repressor_C"/>
</dbReference>
<comment type="catalytic activity">
    <reaction evidence="6">
        <text>biotin + L-lysyl-[protein] + ATP = N(6)-biotinyl-L-lysyl-[protein] + AMP + diphosphate + H(+)</text>
        <dbReference type="Rhea" id="RHEA:11756"/>
        <dbReference type="Rhea" id="RHEA-COMP:9752"/>
        <dbReference type="Rhea" id="RHEA-COMP:10505"/>
        <dbReference type="ChEBI" id="CHEBI:15378"/>
        <dbReference type="ChEBI" id="CHEBI:29969"/>
        <dbReference type="ChEBI" id="CHEBI:30616"/>
        <dbReference type="ChEBI" id="CHEBI:33019"/>
        <dbReference type="ChEBI" id="CHEBI:57586"/>
        <dbReference type="ChEBI" id="CHEBI:83144"/>
        <dbReference type="ChEBI" id="CHEBI:456215"/>
        <dbReference type="EC" id="6.3.4.15"/>
    </reaction>
</comment>
<dbReference type="InterPro" id="IPR004143">
    <property type="entry name" value="BPL_LPL_catalytic"/>
</dbReference>
<dbReference type="SUPFAM" id="SSF55681">
    <property type="entry name" value="Class II aaRS and biotin synthetases"/>
    <property type="match status" value="1"/>
</dbReference>
<reference evidence="8" key="1">
    <citation type="journal article" date="2020" name="mSystems">
        <title>Genome- and Community-Level Interaction Insights into Carbon Utilization and Element Cycling Functions of Hydrothermarchaeota in Hydrothermal Sediment.</title>
        <authorList>
            <person name="Zhou Z."/>
            <person name="Liu Y."/>
            <person name="Xu W."/>
            <person name="Pan J."/>
            <person name="Luo Z.H."/>
            <person name="Li M."/>
        </authorList>
    </citation>
    <scope>NUCLEOTIDE SEQUENCE [LARGE SCALE GENOMIC DNA]</scope>
    <source>
        <strain evidence="8">HyVt-501</strain>
    </source>
</reference>
<evidence type="ECO:0000256" key="4">
    <source>
        <dbReference type="ARBA" id="ARBA00023267"/>
    </source>
</evidence>
<evidence type="ECO:0000256" key="5">
    <source>
        <dbReference type="ARBA" id="ARBA00024227"/>
    </source>
</evidence>
<evidence type="ECO:0000259" key="7">
    <source>
        <dbReference type="PROSITE" id="PS51733"/>
    </source>
</evidence>
<dbReference type="PROSITE" id="PS51733">
    <property type="entry name" value="BPL_LPL_CATALYTIC"/>
    <property type="match status" value="1"/>
</dbReference>
<keyword evidence="1 8" id="KW-0436">Ligase</keyword>
<dbReference type="Gene3D" id="3.30.930.10">
    <property type="entry name" value="Bira Bifunctional Protein, Domain 2"/>
    <property type="match status" value="1"/>
</dbReference>
<sequence>MFSHLIWLREADSTQEVLRKAEFPPGTVVVADRQKKGKGRKGRRWESQEGGLYFSFVLSEEDFSDTLQLPLVVGLGVSEALDREGVRTVLKWPNDVYAKGRKIAGVLAERTGARVIVGVGLNVNQRAFEGEVAHTAISLYQLTGKERDRVDLLCRLLEVLGQGLERFREEGFAPFRRRIEEKLIFKGEEVVILSEKPEAGILKGIDEKGFLLLQTAEGERKITSGDVSLRLSR</sequence>